<evidence type="ECO:0000313" key="1">
    <source>
        <dbReference type="EMBL" id="BCL44058.1"/>
    </source>
</evidence>
<accession>A0AAU9CFG0</accession>
<dbReference type="AlphaFoldDB" id="A0AAU9CFG0"/>
<dbReference type="EMBL" id="AP023447">
    <property type="protein sequence ID" value="BCL44058.1"/>
    <property type="molecule type" value="Genomic_DNA"/>
</dbReference>
<proteinExistence type="predicted"/>
<gene>
    <name evidence="1" type="ORF">OIPHN260_35600</name>
</gene>
<sequence length="99" mass="11230">MPGRLNPPSLMNINDMSSAINIDDIVKTNNNKSLVFNESLFIREAYILYMQTKTIGIIKAYLDISSLKTSNDNINTYGKSNFKSFFFLYLSIISMIASM</sequence>
<reference evidence="1" key="1">
    <citation type="journal article" date="2020" name="J Glob Antimicrob Resist">
        <title>Genomic characterization of clinical Enterobacter roggenkampii co-harboring blaIMP-1- and blaGES-5-encoding IncP6 and mcr-9-encoding IncHI2 plasmids isolated in Japan.</title>
        <authorList>
            <person name="Umeda K."/>
            <person name="Nakamura H."/>
            <person name="Fukuda A."/>
            <person name="Matsumoto Y."/>
            <person name="Motooka D."/>
            <person name="Nakamura S."/>
            <person name="Yasui Y."/>
            <person name="Yoshida H."/>
            <person name="Kawahara R."/>
        </authorList>
    </citation>
    <scope>NUCLEOTIDE SEQUENCE</scope>
    <source>
        <strain evidence="1">OIPH-N260</strain>
    </source>
</reference>
<dbReference type="Proteomes" id="UP000595858">
    <property type="component" value="Chromosome"/>
</dbReference>
<evidence type="ECO:0000313" key="2">
    <source>
        <dbReference type="Proteomes" id="UP000595858"/>
    </source>
</evidence>
<name>A0AAU9CFG0_9ENTR</name>
<protein>
    <submittedName>
        <fullName evidence="1">Uncharacterized protein</fullName>
    </submittedName>
</protein>
<organism evidence="1 2">
    <name type="scientific">Enterobacter roggenkampii</name>
    <dbReference type="NCBI Taxonomy" id="1812935"/>
    <lineage>
        <taxon>Bacteria</taxon>
        <taxon>Pseudomonadati</taxon>
        <taxon>Pseudomonadota</taxon>
        <taxon>Gammaproteobacteria</taxon>
        <taxon>Enterobacterales</taxon>
        <taxon>Enterobacteriaceae</taxon>
        <taxon>Enterobacter</taxon>
        <taxon>Enterobacter cloacae complex</taxon>
    </lineage>
</organism>